<name>A0A7C9N766_9BURK</name>
<dbReference type="Proteomes" id="UP000481947">
    <property type="component" value="Unassembled WGS sequence"/>
</dbReference>
<evidence type="ECO:0000259" key="2">
    <source>
        <dbReference type="Pfam" id="PF13401"/>
    </source>
</evidence>
<gene>
    <name evidence="3" type="ORF">F5985_02030</name>
</gene>
<dbReference type="Gene3D" id="3.40.50.300">
    <property type="entry name" value="P-loop containing nucleotide triphosphate hydrolases"/>
    <property type="match status" value="1"/>
</dbReference>
<dbReference type="GO" id="GO:0016887">
    <property type="term" value="F:ATP hydrolysis activity"/>
    <property type="evidence" value="ECO:0007669"/>
    <property type="project" value="InterPro"/>
</dbReference>
<proteinExistence type="predicted"/>
<dbReference type="AlphaFoldDB" id="A0A7C9N766"/>
<dbReference type="SUPFAM" id="SSF52540">
    <property type="entry name" value="P-loop containing nucleoside triphosphate hydrolases"/>
    <property type="match status" value="1"/>
</dbReference>
<comment type="caution">
    <text evidence="3">The sequence shown here is derived from an EMBL/GenBank/DDBJ whole genome shotgun (WGS) entry which is preliminary data.</text>
</comment>
<dbReference type="EMBL" id="VYSB01000001">
    <property type="protein sequence ID" value="MYZ50942.1"/>
    <property type="molecule type" value="Genomic_DNA"/>
</dbReference>
<reference evidence="3 4" key="1">
    <citation type="submission" date="2019-09" db="EMBL/GenBank/DDBJ databases">
        <title>Identification of Malikia spinosa a prominent benzene-, toluene-, and ethylbenzene-degrading bacterium: enrichment, isolation and whole genome sequencing.</title>
        <authorList>
            <person name="Tancsics A."/>
            <person name="Revesz F."/>
            <person name="Kriszt B."/>
        </authorList>
    </citation>
    <scope>NUCLEOTIDE SEQUENCE [LARGE SCALE GENOMIC DNA]</scope>
    <source>
        <strain evidence="3 4">AB6</strain>
    </source>
</reference>
<organism evidence="3 4">
    <name type="scientific">Malikia spinosa</name>
    <dbReference type="NCBI Taxonomy" id="86180"/>
    <lineage>
        <taxon>Bacteria</taxon>
        <taxon>Pseudomonadati</taxon>
        <taxon>Pseudomonadota</taxon>
        <taxon>Betaproteobacteria</taxon>
        <taxon>Burkholderiales</taxon>
        <taxon>Comamonadaceae</taxon>
        <taxon>Malikia</taxon>
    </lineage>
</organism>
<dbReference type="Pfam" id="PF13401">
    <property type="entry name" value="AAA_22"/>
    <property type="match status" value="1"/>
</dbReference>
<protein>
    <submittedName>
        <fullName evidence="3">AAA family ATPase</fullName>
    </submittedName>
</protein>
<evidence type="ECO:0000313" key="3">
    <source>
        <dbReference type="EMBL" id="MYZ50942.1"/>
    </source>
</evidence>
<sequence>MDNQKLLSPSCVQATYTPQRLPHYKGNPMIEALPPSLSDEELFELFTVRPDFDPEQRIWTTGERLQMIGTLRRVLVPLRRHVELAQALDTMLRNGYVGRVPRTPEYARRCQAIYQAQKTGTRQRSSTADFTSQLSALLMGLSGMGKTSVVKQWLTQFPEVIYHKDTNTYQVLHLHIEMPSDGSSIKGLAHAILHKMDQLIPGANYFRDYANGGRTGADSLMRSVARVLNMHFVGFIVADEIQNLANSNKGKQTVMTELVSACNELGVPILFIGTNKAGKVFNLDFRQSRRASGQGITAWDRLSHETDEYGANEWLDFLATIWGYQWVARPVALDAQYVEYMYHYSQGVIDIAVKLFASAQARAILDGSEQLTPELLSSVYNNEFKLLHPMVDALRDNDLERLTQYEDIAPIGLDDLLQSVERRMKAKVSDAYKVKRTDTTFVGRVTAALVSSGYGEEEAASAACEVEREGKARNLAEGTNAAIRKLTAVKPVPRAKAKKQAEAPPPHESFDDRPGDYRRAIQAARLTGTSIHRQLHSFGMARPFEDLVALD</sequence>
<accession>A0A7C9N766</accession>
<feature type="domain" description="ORC1/DEAH AAA+ ATPase" evidence="2">
    <location>
        <begin position="133"/>
        <end position="279"/>
    </location>
</feature>
<evidence type="ECO:0000313" key="4">
    <source>
        <dbReference type="Proteomes" id="UP000481947"/>
    </source>
</evidence>
<dbReference type="InterPro" id="IPR049945">
    <property type="entry name" value="AAA_22"/>
</dbReference>
<evidence type="ECO:0000256" key="1">
    <source>
        <dbReference type="SAM" id="MobiDB-lite"/>
    </source>
</evidence>
<feature type="region of interest" description="Disordered" evidence="1">
    <location>
        <begin position="492"/>
        <end position="516"/>
    </location>
</feature>
<dbReference type="InterPro" id="IPR027417">
    <property type="entry name" value="P-loop_NTPase"/>
</dbReference>